<evidence type="ECO:0000313" key="10">
    <source>
        <dbReference type="Proteomes" id="UP000292052"/>
    </source>
</evidence>
<dbReference type="STRING" id="1661398.A0A482VTX7"/>
<comment type="cofactor">
    <cofactor evidence="1 8">
        <name>heme</name>
        <dbReference type="ChEBI" id="CHEBI:30413"/>
    </cofactor>
</comment>
<evidence type="ECO:0000256" key="5">
    <source>
        <dbReference type="ARBA" id="ARBA00023002"/>
    </source>
</evidence>
<comment type="caution">
    <text evidence="9">The sequence shown here is derived from an EMBL/GenBank/DDBJ whole genome shotgun (WGS) entry which is preliminary data.</text>
</comment>
<evidence type="ECO:0000313" key="9">
    <source>
        <dbReference type="EMBL" id="RZC35727.1"/>
    </source>
</evidence>
<evidence type="ECO:0000256" key="6">
    <source>
        <dbReference type="ARBA" id="ARBA00023004"/>
    </source>
</evidence>
<sequence>MGPKFAPLRVALFTTDYKFLEFLLSSNQILTKSENYPYLIPWLGLGLLISDGFTWKKHRKILTPAFHLEILKQFIGIFESVGNVLIDKMNHYDGSSSADLYPLVTLCTLDIISESAMGIKIYAQENRNSDYVRSVKKMCRLTVNRSISPVKFFDCTFRFTKDYYIQKKLLNVLHGLTSRIINTKKEMLKNQSENINPEKKKMAFLDLLLKYSENGSLLSYLEIREEVDTFMFEGHDTTASGICFTLYCVAGHPEIQEKILQEQKELFGEEKDPLVTYKELQNMKYLEMVIKESLRLYPPVPLIGRYTTEDVQFKIQNIFQNLKNLIRRGLKISIARFHMLIYRLVQDQGIALIATFVGQKFAMLEMKSVISKIVRHFELIEANPRHDLILAAENGHDTTASGICFTLYCVAGHPEIQMVANPEYFPEPEKFNPERFENFHGSLPYAYIPFSAGPRNCIEILKTCHQLIIKYGTTLRLHVGPWKVILLVTDYKFLEFILGSNQILTKSENYRYLKPWLGSGLLVNDGDIWKQHRKILTPAFHFEILKQYVSVFESVGNSLIDKMNHYDGFPSVDLYPLVTLCTLDIISESAMGMKIYAQEGGNSDYVRSVKEMCRLTINRMSFKGHDTTASGICFTLYCLANYPEI</sequence>
<dbReference type="Gene3D" id="1.10.630.10">
    <property type="entry name" value="Cytochrome P450"/>
    <property type="match status" value="3"/>
</dbReference>
<evidence type="ECO:0000256" key="1">
    <source>
        <dbReference type="ARBA" id="ARBA00001971"/>
    </source>
</evidence>
<dbReference type="OrthoDB" id="1470350at2759"/>
<dbReference type="GO" id="GO:0005506">
    <property type="term" value="F:iron ion binding"/>
    <property type="evidence" value="ECO:0007669"/>
    <property type="project" value="InterPro"/>
</dbReference>
<name>A0A482VTX7_ASBVE</name>
<dbReference type="InterPro" id="IPR001128">
    <property type="entry name" value="Cyt_P450"/>
</dbReference>
<dbReference type="InterPro" id="IPR036396">
    <property type="entry name" value="Cyt_P450_sf"/>
</dbReference>
<evidence type="ECO:0000256" key="4">
    <source>
        <dbReference type="ARBA" id="ARBA00022723"/>
    </source>
</evidence>
<evidence type="ECO:0000256" key="3">
    <source>
        <dbReference type="ARBA" id="ARBA00022617"/>
    </source>
</evidence>
<keyword evidence="5" id="KW-0560">Oxidoreductase</keyword>
<organism evidence="9 10">
    <name type="scientific">Asbolus verrucosus</name>
    <name type="common">Desert ironclad beetle</name>
    <dbReference type="NCBI Taxonomy" id="1661398"/>
    <lineage>
        <taxon>Eukaryota</taxon>
        <taxon>Metazoa</taxon>
        <taxon>Ecdysozoa</taxon>
        <taxon>Arthropoda</taxon>
        <taxon>Hexapoda</taxon>
        <taxon>Insecta</taxon>
        <taxon>Pterygota</taxon>
        <taxon>Neoptera</taxon>
        <taxon>Endopterygota</taxon>
        <taxon>Coleoptera</taxon>
        <taxon>Polyphaga</taxon>
        <taxon>Cucujiformia</taxon>
        <taxon>Tenebrionidae</taxon>
        <taxon>Pimeliinae</taxon>
        <taxon>Asbolus</taxon>
    </lineage>
</organism>
<gene>
    <name evidence="9" type="ORF">BDFB_000811</name>
</gene>
<keyword evidence="7" id="KW-0503">Monooxygenase</keyword>
<comment type="similarity">
    <text evidence="2">Belongs to the cytochrome P450 family.</text>
</comment>
<dbReference type="GO" id="GO:0020037">
    <property type="term" value="F:heme binding"/>
    <property type="evidence" value="ECO:0007669"/>
    <property type="project" value="InterPro"/>
</dbReference>
<protein>
    <submittedName>
        <fullName evidence="9">p450 domain containing protein</fullName>
    </submittedName>
</protein>
<evidence type="ECO:0000256" key="8">
    <source>
        <dbReference type="PIRSR" id="PIRSR602401-1"/>
    </source>
</evidence>
<dbReference type="GO" id="GO:0004497">
    <property type="term" value="F:monooxygenase activity"/>
    <property type="evidence" value="ECO:0007669"/>
    <property type="project" value="UniProtKB-KW"/>
</dbReference>
<feature type="binding site" description="axial binding residue" evidence="8">
    <location>
        <position position="457"/>
    </location>
    <ligand>
        <name>heme</name>
        <dbReference type="ChEBI" id="CHEBI:30413"/>
    </ligand>
    <ligandPart>
        <name>Fe</name>
        <dbReference type="ChEBI" id="CHEBI:18248"/>
    </ligandPart>
</feature>
<proteinExistence type="inferred from homology"/>
<dbReference type="PANTHER" id="PTHR24291">
    <property type="entry name" value="CYTOCHROME P450 FAMILY 4"/>
    <property type="match status" value="1"/>
</dbReference>
<dbReference type="Proteomes" id="UP000292052">
    <property type="component" value="Unassembled WGS sequence"/>
</dbReference>
<dbReference type="InterPro" id="IPR050196">
    <property type="entry name" value="Cytochrome_P450_Monoox"/>
</dbReference>
<keyword evidence="4 8" id="KW-0479">Metal-binding</keyword>
<keyword evidence="10" id="KW-1185">Reference proteome</keyword>
<dbReference type="SUPFAM" id="SSF48264">
    <property type="entry name" value="Cytochrome P450"/>
    <property type="match status" value="3"/>
</dbReference>
<keyword evidence="3 8" id="KW-0349">Heme</keyword>
<dbReference type="InterPro" id="IPR002401">
    <property type="entry name" value="Cyt_P450_E_grp-I"/>
</dbReference>
<evidence type="ECO:0000256" key="2">
    <source>
        <dbReference type="ARBA" id="ARBA00010617"/>
    </source>
</evidence>
<reference evidence="9 10" key="1">
    <citation type="submission" date="2017-03" db="EMBL/GenBank/DDBJ databases">
        <title>Genome of the blue death feigning beetle - Asbolus verrucosus.</title>
        <authorList>
            <person name="Rider S.D."/>
        </authorList>
    </citation>
    <scope>NUCLEOTIDE SEQUENCE [LARGE SCALE GENOMIC DNA]</scope>
    <source>
        <strain evidence="9">Butters</strain>
        <tissue evidence="9">Head and leg muscle</tissue>
    </source>
</reference>
<evidence type="ECO:0000256" key="7">
    <source>
        <dbReference type="ARBA" id="ARBA00023033"/>
    </source>
</evidence>
<dbReference type="PRINTS" id="PR00463">
    <property type="entry name" value="EP450I"/>
</dbReference>
<keyword evidence="6 8" id="KW-0408">Iron</keyword>
<dbReference type="Pfam" id="PF00067">
    <property type="entry name" value="p450"/>
    <property type="match status" value="3"/>
</dbReference>
<dbReference type="EMBL" id="QDEB01068353">
    <property type="protein sequence ID" value="RZC35727.1"/>
    <property type="molecule type" value="Genomic_DNA"/>
</dbReference>
<accession>A0A482VTX7</accession>
<feature type="non-terminal residue" evidence="9">
    <location>
        <position position="645"/>
    </location>
</feature>
<dbReference type="AlphaFoldDB" id="A0A482VTX7"/>
<dbReference type="PANTHER" id="PTHR24291:SF187">
    <property type="entry name" value="CYTOCHROME P450 4AE1-RELATED"/>
    <property type="match status" value="1"/>
</dbReference>
<dbReference type="CDD" id="cd20628">
    <property type="entry name" value="CYP4"/>
    <property type="match status" value="1"/>
</dbReference>
<dbReference type="GO" id="GO:0016705">
    <property type="term" value="F:oxidoreductase activity, acting on paired donors, with incorporation or reduction of molecular oxygen"/>
    <property type="evidence" value="ECO:0007669"/>
    <property type="project" value="InterPro"/>
</dbReference>